<name>A0A0E9U235_ANGAN</name>
<protein>
    <submittedName>
        <fullName evidence="1">Uncharacterized protein</fullName>
    </submittedName>
</protein>
<dbReference type="EMBL" id="GBXM01049347">
    <property type="protein sequence ID" value="JAH59230.1"/>
    <property type="molecule type" value="Transcribed_RNA"/>
</dbReference>
<reference evidence="1" key="1">
    <citation type="submission" date="2014-11" db="EMBL/GenBank/DDBJ databases">
        <authorList>
            <person name="Amaro Gonzalez C."/>
        </authorList>
    </citation>
    <scope>NUCLEOTIDE SEQUENCE</scope>
</reference>
<organism evidence="1">
    <name type="scientific">Anguilla anguilla</name>
    <name type="common">European freshwater eel</name>
    <name type="synonym">Muraena anguilla</name>
    <dbReference type="NCBI Taxonomy" id="7936"/>
    <lineage>
        <taxon>Eukaryota</taxon>
        <taxon>Metazoa</taxon>
        <taxon>Chordata</taxon>
        <taxon>Craniata</taxon>
        <taxon>Vertebrata</taxon>
        <taxon>Euteleostomi</taxon>
        <taxon>Actinopterygii</taxon>
        <taxon>Neopterygii</taxon>
        <taxon>Teleostei</taxon>
        <taxon>Anguilliformes</taxon>
        <taxon>Anguillidae</taxon>
        <taxon>Anguilla</taxon>
    </lineage>
</organism>
<proteinExistence type="predicted"/>
<accession>A0A0E9U235</accession>
<evidence type="ECO:0000313" key="1">
    <source>
        <dbReference type="EMBL" id="JAH59230.1"/>
    </source>
</evidence>
<reference evidence="1" key="2">
    <citation type="journal article" date="2015" name="Fish Shellfish Immunol.">
        <title>Early steps in the European eel (Anguilla anguilla)-Vibrio vulnificus interaction in the gills: Role of the RtxA13 toxin.</title>
        <authorList>
            <person name="Callol A."/>
            <person name="Pajuelo D."/>
            <person name="Ebbesson L."/>
            <person name="Teles M."/>
            <person name="MacKenzie S."/>
            <person name="Amaro C."/>
        </authorList>
    </citation>
    <scope>NUCLEOTIDE SEQUENCE</scope>
</reference>
<dbReference type="AlphaFoldDB" id="A0A0E9U235"/>
<sequence length="26" mass="3021">MFSKPLENNFLCLLLLNKVCHIESIT</sequence>